<dbReference type="InterPro" id="IPR049492">
    <property type="entry name" value="BD-FAE-like_dom"/>
</dbReference>
<evidence type="ECO:0000313" key="3">
    <source>
        <dbReference type="EMBL" id="KPB01722.1"/>
    </source>
</evidence>
<evidence type="ECO:0000313" key="4">
    <source>
        <dbReference type="Proteomes" id="UP000038011"/>
    </source>
</evidence>
<accession>A0A0N0E810</accession>
<dbReference type="PANTHER" id="PTHR48081">
    <property type="entry name" value="AB HYDROLASE SUPERFAMILY PROTEIN C4A8.06C"/>
    <property type="match status" value="1"/>
</dbReference>
<reference evidence="3 4" key="1">
    <citation type="submission" date="2015-01" db="EMBL/GenBank/DDBJ databases">
        <title>Ahrensia donghaiensis sp. nov., a novel dimethylsulphoniopropionate-cleavage bacterium isolated from seawater and emended descriptions of the genus Ahrensia and Ahrensia kielensis.</title>
        <authorList>
            <person name="Liu J."/>
        </authorList>
    </citation>
    <scope>NUCLEOTIDE SEQUENCE [LARGE SCALE GENOMIC DNA]</scope>
    <source>
        <strain evidence="3 4">LZD062</strain>
    </source>
</reference>
<keyword evidence="4" id="KW-1185">Reference proteome</keyword>
<dbReference type="STRING" id="1514904.SU32_06455"/>
<protein>
    <recommendedName>
        <fullName evidence="2">BD-FAE-like domain-containing protein</fullName>
    </recommendedName>
</protein>
<dbReference type="Pfam" id="PF20434">
    <property type="entry name" value="BD-FAE"/>
    <property type="match status" value="1"/>
</dbReference>
<dbReference type="SUPFAM" id="SSF53474">
    <property type="entry name" value="alpha/beta-Hydrolases"/>
    <property type="match status" value="1"/>
</dbReference>
<dbReference type="AlphaFoldDB" id="A0A0N0E810"/>
<name>A0A0N0E810_9HYPH</name>
<dbReference type="InterPro" id="IPR029058">
    <property type="entry name" value="AB_hydrolase_fold"/>
</dbReference>
<dbReference type="OrthoDB" id="9771666at2"/>
<evidence type="ECO:0000259" key="2">
    <source>
        <dbReference type="Pfam" id="PF20434"/>
    </source>
</evidence>
<keyword evidence="1" id="KW-0378">Hydrolase</keyword>
<feature type="domain" description="BD-FAE-like" evidence="2">
    <location>
        <begin position="53"/>
        <end position="168"/>
    </location>
</feature>
<dbReference type="EMBL" id="JXMU01000008">
    <property type="protein sequence ID" value="KPB01722.1"/>
    <property type="molecule type" value="Genomic_DNA"/>
</dbReference>
<dbReference type="PATRIC" id="fig|1514904.3.peg.3324"/>
<dbReference type="RefSeq" id="WP_053998541.1">
    <property type="nucleotide sequence ID" value="NZ_JXMU01000008.1"/>
</dbReference>
<evidence type="ECO:0000256" key="1">
    <source>
        <dbReference type="ARBA" id="ARBA00022801"/>
    </source>
</evidence>
<comment type="caution">
    <text evidence="3">The sequence shown here is derived from an EMBL/GenBank/DDBJ whole genome shotgun (WGS) entry which is preliminary data.</text>
</comment>
<dbReference type="Proteomes" id="UP000038011">
    <property type="component" value="Unassembled WGS sequence"/>
</dbReference>
<proteinExistence type="predicted"/>
<organism evidence="3 4">
    <name type="scientific">Ahrensia marina</name>
    <dbReference type="NCBI Taxonomy" id="1514904"/>
    <lineage>
        <taxon>Bacteria</taxon>
        <taxon>Pseudomonadati</taxon>
        <taxon>Pseudomonadota</taxon>
        <taxon>Alphaproteobacteria</taxon>
        <taxon>Hyphomicrobiales</taxon>
        <taxon>Ahrensiaceae</taxon>
        <taxon>Ahrensia</taxon>
    </lineage>
</organism>
<dbReference type="Gene3D" id="3.40.50.1820">
    <property type="entry name" value="alpha/beta hydrolase"/>
    <property type="match status" value="1"/>
</dbReference>
<gene>
    <name evidence="3" type="ORF">SU32_06455</name>
</gene>
<sequence>MGAAAYFRAQNYTVLKRIFVSLVAVGTMFFMVAVQANAAKLHDGIRYSGNLKLDVYEPEGGRGLFARKKPVVIYIHGGGWAKGDRKRVYKMPQWLTSKGYVFVAMDYRKVPSTSIDGQVRDVTEAVSWARKNIRKYGGDPNRMVLMGHSAGAHLSALIAAQGKAKGLRGIIPNDVQAYDLLAYATKRGSIGSMFGLAFTDEPKNWMRWSPATYARQTKRMPPHLILYSSSQGERRRSISIGYANLIKGLGTQTEIFHGTAYRHGAIAARLGRPGDAASAAIERFLKKVTR</sequence>
<dbReference type="InterPro" id="IPR050300">
    <property type="entry name" value="GDXG_lipolytic_enzyme"/>
</dbReference>
<dbReference type="GO" id="GO:0016787">
    <property type="term" value="F:hydrolase activity"/>
    <property type="evidence" value="ECO:0007669"/>
    <property type="project" value="UniProtKB-KW"/>
</dbReference>
<dbReference type="PANTHER" id="PTHR48081:SF33">
    <property type="entry name" value="KYNURENINE FORMAMIDASE"/>
    <property type="match status" value="1"/>
</dbReference>